<protein>
    <submittedName>
        <fullName evidence="1">Uncharacterized protein</fullName>
    </submittedName>
</protein>
<dbReference type="Proteomes" id="UP001386955">
    <property type="component" value="Unassembled WGS sequence"/>
</dbReference>
<reference evidence="1 2" key="1">
    <citation type="submission" date="2024-01" db="EMBL/GenBank/DDBJ databases">
        <title>The genomes of 5 underutilized Papilionoideae crops provide insights into root nodulation and disease resistanc.</title>
        <authorList>
            <person name="Jiang F."/>
        </authorList>
    </citation>
    <scope>NUCLEOTIDE SEQUENCE [LARGE SCALE GENOMIC DNA]</scope>
    <source>
        <strain evidence="1">DUOXIRENSHENG_FW03</strain>
        <tissue evidence="1">Leaves</tissue>
    </source>
</reference>
<name>A0AAN9XJV0_PSOTE</name>
<dbReference type="EMBL" id="JAYMYS010000004">
    <property type="protein sequence ID" value="KAK7394856.1"/>
    <property type="molecule type" value="Genomic_DNA"/>
</dbReference>
<gene>
    <name evidence="1" type="ORF">VNO78_15397</name>
</gene>
<organism evidence="1 2">
    <name type="scientific">Psophocarpus tetragonolobus</name>
    <name type="common">Winged bean</name>
    <name type="synonym">Dolichos tetragonolobus</name>
    <dbReference type="NCBI Taxonomy" id="3891"/>
    <lineage>
        <taxon>Eukaryota</taxon>
        <taxon>Viridiplantae</taxon>
        <taxon>Streptophyta</taxon>
        <taxon>Embryophyta</taxon>
        <taxon>Tracheophyta</taxon>
        <taxon>Spermatophyta</taxon>
        <taxon>Magnoliopsida</taxon>
        <taxon>eudicotyledons</taxon>
        <taxon>Gunneridae</taxon>
        <taxon>Pentapetalae</taxon>
        <taxon>rosids</taxon>
        <taxon>fabids</taxon>
        <taxon>Fabales</taxon>
        <taxon>Fabaceae</taxon>
        <taxon>Papilionoideae</taxon>
        <taxon>50 kb inversion clade</taxon>
        <taxon>NPAAA clade</taxon>
        <taxon>indigoferoid/millettioid clade</taxon>
        <taxon>Phaseoleae</taxon>
        <taxon>Psophocarpus</taxon>
    </lineage>
</organism>
<dbReference type="AlphaFoldDB" id="A0AAN9XJV0"/>
<sequence length="262" mass="28999">MCKGFLATVGAVLATKRKRSEEGTRVAWGTYAKGKVVTNRCGMGSSCVGSNVEMDFDGQMIDNDSIWDIEKTITVTKSANQVTLDLTIFDCAQEVSEGRLKFGLGHEDVLGSLVIMGREQVIHITFNKWHVDRGVSQLEVTAIDTQNSWVLISQKPERKEWHEAIIHKHSKPLLYMEVVLNVTLSGEPTSYAHFMPPWSGVLAQPYGVPSHFYGVDEQYDSEDHGLLGDVVCVVLEVEGKKGRISGEEEGLVEVSVNFVPKD</sequence>
<evidence type="ECO:0000313" key="1">
    <source>
        <dbReference type="EMBL" id="KAK7394856.1"/>
    </source>
</evidence>
<comment type="caution">
    <text evidence="1">The sequence shown here is derived from an EMBL/GenBank/DDBJ whole genome shotgun (WGS) entry which is preliminary data.</text>
</comment>
<proteinExistence type="predicted"/>
<accession>A0AAN9XJV0</accession>
<evidence type="ECO:0000313" key="2">
    <source>
        <dbReference type="Proteomes" id="UP001386955"/>
    </source>
</evidence>
<keyword evidence="2" id="KW-1185">Reference proteome</keyword>